<proteinExistence type="predicted"/>
<feature type="compositionally biased region" description="Polar residues" evidence="1">
    <location>
        <begin position="84"/>
        <end position="96"/>
    </location>
</feature>
<protein>
    <recommendedName>
        <fullName evidence="5">DUF4235 domain-containing protein</fullName>
    </recommendedName>
</protein>
<evidence type="ECO:0000256" key="1">
    <source>
        <dbReference type="SAM" id="MobiDB-lite"/>
    </source>
</evidence>
<feature type="region of interest" description="Disordered" evidence="1">
    <location>
        <begin position="79"/>
        <end position="100"/>
    </location>
</feature>
<evidence type="ECO:0008006" key="5">
    <source>
        <dbReference type="Google" id="ProtNLM"/>
    </source>
</evidence>
<evidence type="ECO:0000313" key="3">
    <source>
        <dbReference type="EMBL" id="OZG57605.1"/>
    </source>
</evidence>
<name>A0A261FF06_9BIFI</name>
<sequence>MVIMTDFQTSPNGNVDQIVDAFGRFDAKVDAMRERRLNDPDSLGDKMLKFAIPSVAGFIASKAFQLVWNGLMTKRASQRAGRHSAQSAVTRENSVGTGKLGDGTIDEQESLFMSIAFSALSAALSAVVSQLSDRGSQALVNRRHRRR</sequence>
<accession>A0A261FF06</accession>
<keyword evidence="2" id="KW-1133">Transmembrane helix</keyword>
<gene>
    <name evidence="3" type="ORF">BTIS_1258</name>
</gene>
<organism evidence="3 4">
    <name type="scientific">Bifidobacterium tissieri</name>
    <dbReference type="NCBI Taxonomy" id="1630162"/>
    <lineage>
        <taxon>Bacteria</taxon>
        <taxon>Bacillati</taxon>
        <taxon>Actinomycetota</taxon>
        <taxon>Actinomycetes</taxon>
        <taxon>Bifidobacteriales</taxon>
        <taxon>Bifidobacteriaceae</taxon>
        <taxon>Bifidobacterium</taxon>
    </lineage>
</organism>
<dbReference type="Pfam" id="PF14019">
    <property type="entry name" value="DUF4235"/>
    <property type="match status" value="1"/>
</dbReference>
<evidence type="ECO:0000313" key="4">
    <source>
        <dbReference type="Proteomes" id="UP000216444"/>
    </source>
</evidence>
<dbReference type="Proteomes" id="UP000216444">
    <property type="component" value="Unassembled WGS sequence"/>
</dbReference>
<keyword evidence="4" id="KW-1185">Reference proteome</keyword>
<dbReference type="InterPro" id="IPR025329">
    <property type="entry name" value="DUF4235"/>
</dbReference>
<keyword evidence="2" id="KW-0472">Membrane</keyword>
<keyword evidence="2" id="KW-0812">Transmembrane</keyword>
<dbReference type="EMBL" id="MWWV01000007">
    <property type="protein sequence ID" value="OZG57605.1"/>
    <property type="molecule type" value="Genomic_DNA"/>
</dbReference>
<reference evidence="3 4" key="1">
    <citation type="journal article" date="2017" name="BMC Genomics">
        <title>Comparative genomic and phylogenomic analyses of the Bifidobacteriaceae family.</title>
        <authorList>
            <person name="Lugli G.A."/>
            <person name="Milani C."/>
            <person name="Turroni F."/>
            <person name="Duranti S."/>
            <person name="Mancabelli L."/>
            <person name="Mangifesta M."/>
            <person name="Ferrario C."/>
            <person name="Modesto M."/>
            <person name="Mattarelli P."/>
            <person name="Jiri K."/>
            <person name="van Sinderen D."/>
            <person name="Ventura M."/>
        </authorList>
    </citation>
    <scope>NUCLEOTIDE SEQUENCE [LARGE SCALE GENOMIC DNA]</scope>
    <source>
        <strain evidence="3 4">DSM 100201</strain>
    </source>
</reference>
<evidence type="ECO:0000256" key="2">
    <source>
        <dbReference type="SAM" id="Phobius"/>
    </source>
</evidence>
<comment type="caution">
    <text evidence="3">The sequence shown here is derived from an EMBL/GenBank/DDBJ whole genome shotgun (WGS) entry which is preliminary data.</text>
</comment>
<dbReference type="AlphaFoldDB" id="A0A261FF06"/>
<feature type="transmembrane region" description="Helical" evidence="2">
    <location>
        <begin position="50"/>
        <end position="72"/>
    </location>
</feature>